<comment type="subcellular location">
    <subcellularLocation>
        <location evidence="1">Nucleus</location>
        <location evidence="1">Nucleolus</location>
    </subcellularLocation>
</comment>
<dbReference type="PROSITE" id="PS50082">
    <property type="entry name" value="WD_REPEATS_2"/>
    <property type="match status" value="4"/>
</dbReference>
<feature type="repeat" description="WD" evidence="7">
    <location>
        <begin position="105"/>
        <end position="136"/>
    </location>
</feature>
<dbReference type="PROSITE" id="PS50294">
    <property type="entry name" value="WD_REPEATS_REGION"/>
    <property type="match status" value="2"/>
</dbReference>
<feature type="repeat" description="WD" evidence="7">
    <location>
        <begin position="277"/>
        <end position="318"/>
    </location>
</feature>
<evidence type="ECO:0000256" key="1">
    <source>
        <dbReference type="ARBA" id="ARBA00004604"/>
    </source>
</evidence>
<proteinExistence type="inferred from homology"/>
<organism evidence="9 10">
    <name type="scientific">Clavelina lepadiformis</name>
    <name type="common">Light-bulb sea squirt</name>
    <name type="synonym">Ascidia lepadiformis</name>
    <dbReference type="NCBI Taxonomy" id="159417"/>
    <lineage>
        <taxon>Eukaryota</taxon>
        <taxon>Metazoa</taxon>
        <taxon>Chordata</taxon>
        <taxon>Tunicata</taxon>
        <taxon>Ascidiacea</taxon>
        <taxon>Aplousobranchia</taxon>
        <taxon>Clavelinidae</taxon>
        <taxon>Clavelina</taxon>
    </lineage>
</organism>
<feature type="repeat" description="WD" evidence="7">
    <location>
        <begin position="62"/>
        <end position="104"/>
    </location>
</feature>
<dbReference type="InterPro" id="IPR001680">
    <property type="entry name" value="WD40_rpt"/>
</dbReference>
<gene>
    <name evidence="9" type="ORF">CVLEPA_LOCUS15110</name>
</gene>
<comment type="caution">
    <text evidence="9">The sequence shown here is derived from an EMBL/GenBank/DDBJ whole genome shotgun (WGS) entry which is preliminary data.</text>
</comment>
<dbReference type="Pfam" id="PF00400">
    <property type="entry name" value="WD40"/>
    <property type="match status" value="4"/>
</dbReference>
<keyword evidence="3 7" id="KW-0853">WD repeat</keyword>
<dbReference type="SMART" id="SM00320">
    <property type="entry name" value="WD40"/>
    <property type="match status" value="5"/>
</dbReference>
<dbReference type="InterPro" id="IPR051733">
    <property type="entry name" value="WD_repeat_DCAF13/WDSOF1"/>
</dbReference>
<dbReference type="InterPro" id="IPR015943">
    <property type="entry name" value="WD40/YVTN_repeat-like_dom_sf"/>
</dbReference>
<dbReference type="EMBL" id="CAWYQH010000097">
    <property type="protein sequence ID" value="CAK8684107.1"/>
    <property type="molecule type" value="Genomic_DNA"/>
</dbReference>
<name>A0ABP0FWY6_CLALP</name>
<evidence type="ECO:0000256" key="6">
    <source>
        <dbReference type="ARBA" id="ARBA00023274"/>
    </source>
</evidence>
<evidence type="ECO:0000256" key="5">
    <source>
        <dbReference type="ARBA" id="ARBA00023242"/>
    </source>
</evidence>
<dbReference type="Proteomes" id="UP001642483">
    <property type="component" value="Unassembled WGS sequence"/>
</dbReference>
<feature type="domain" description="Sof1-like protein" evidence="8">
    <location>
        <begin position="353"/>
        <end position="439"/>
    </location>
</feature>
<dbReference type="InterPro" id="IPR007287">
    <property type="entry name" value="Sof1"/>
</dbReference>
<dbReference type="PANTHER" id="PTHR22851">
    <property type="entry name" value="U3 SMALL NUCLEOLAR RNA U3 SNORNA ASSOCIATED PROTEIN"/>
    <property type="match status" value="1"/>
</dbReference>
<protein>
    <recommendedName>
        <fullName evidence="8">Sof1-like protein domain-containing protein</fullName>
    </recommendedName>
</protein>
<evidence type="ECO:0000256" key="4">
    <source>
        <dbReference type="ARBA" id="ARBA00022737"/>
    </source>
</evidence>
<dbReference type="Gene3D" id="2.130.10.10">
    <property type="entry name" value="YVTN repeat-like/Quinoprotein amine dehydrogenase"/>
    <property type="match status" value="2"/>
</dbReference>
<keyword evidence="5" id="KW-0539">Nucleus</keyword>
<sequence>MKVKVLSRNPDDYQRETKLDIHKVYRNYNPALHPFEAPREYVRALNATKLERVFAKPFLASLNGHTDSVCCMCKHKQRLNTIFSGSCDGEIRQWTLTNQRCIRALPAHTGFVRGITCAPDGTTFISVGDDNTIKHWTTDALSEQSHNPLNTIVTKTLYTGIDHHWKEPIYATCGQTVDIWNDERSEPVKVYKWGTDSVNSISFNPVETNMCVSTVADRSIVLYDLRSSIPINKVILKLRSNVVAWNPMEAFMFTAANEDHNLYTFDIRRLDFASNVHTDHADAVLDVDYAPTGKEFVSGSYDKSIRIFPVNGSRSREVYHTKRMQRVFTVKWSLDNRYILSGSDEMNIRLWKARAAEKLGRLAPREQAAADYNNKLKKKFAYHPQIKRISRHRHVPKTIYSILKEKRTIKDSMRRKEQNLRAHSKPGTVPHIPERAKHIVTTAIKDDDIDEEDSLV</sequence>
<evidence type="ECO:0000313" key="9">
    <source>
        <dbReference type="EMBL" id="CAK8684107.1"/>
    </source>
</evidence>
<dbReference type="InterPro" id="IPR036322">
    <property type="entry name" value="WD40_repeat_dom_sf"/>
</dbReference>
<dbReference type="PANTHER" id="PTHR22851:SF0">
    <property type="entry name" value="DDB1- AND CUL4-ASSOCIATED FACTOR 13"/>
    <property type="match status" value="1"/>
</dbReference>
<reference evidence="9 10" key="1">
    <citation type="submission" date="2024-02" db="EMBL/GenBank/DDBJ databases">
        <authorList>
            <person name="Daric V."/>
            <person name="Darras S."/>
        </authorList>
    </citation>
    <scope>NUCLEOTIDE SEQUENCE [LARGE SCALE GENOMIC DNA]</scope>
</reference>
<evidence type="ECO:0000259" key="8">
    <source>
        <dbReference type="Pfam" id="PF04158"/>
    </source>
</evidence>
<evidence type="ECO:0000256" key="2">
    <source>
        <dbReference type="ARBA" id="ARBA00005649"/>
    </source>
</evidence>
<evidence type="ECO:0000256" key="7">
    <source>
        <dbReference type="PROSITE-ProRule" id="PRU00221"/>
    </source>
</evidence>
<dbReference type="Pfam" id="PF04158">
    <property type="entry name" value="Sof1"/>
    <property type="match status" value="1"/>
</dbReference>
<dbReference type="SUPFAM" id="SSF50978">
    <property type="entry name" value="WD40 repeat-like"/>
    <property type="match status" value="1"/>
</dbReference>
<comment type="similarity">
    <text evidence="2">Belongs to the WD repeat DCAF13/WDSOF1 family.</text>
</comment>
<keyword evidence="4" id="KW-0677">Repeat</keyword>
<accession>A0ABP0FWY6</accession>
<evidence type="ECO:0000313" key="10">
    <source>
        <dbReference type="Proteomes" id="UP001642483"/>
    </source>
</evidence>
<evidence type="ECO:0000256" key="3">
    <source>
        <dbReference type="ARBA" id="ARBA00022574"/>
    </source>
</evidence>
<keyword evidence="10" id="KW-1185">Reference proteome</keyword>
<keyword evidence="6" id="KW-0687">Ribonucleoprotein</keyword>
<feature type="repeat" description="WD" evidence="7">
    <location>
        <begin position="320"/>
        <end position="361"/>
    </location>
</feature>